<evidence type="ECO:0000313" key="2">
    <source>
        <dbReference type="EMBL" id="KAB1212897.1"/>
    </source>
</evidence>
<feature type="compositionally biased region" description="Basic and acidic residues" evidence="1">
    <location>
        <begin position="19"/>
        <end position="28"/>
    </location>
</feature>
<reference evidence="2 3" key="1">
    <citation type="journal article" date="2019" name="Plant Biotechnol. J.">
        <title>The red bayberry genome and genetic basis of sex determination.</title>
        <authorList>
            <person name="Jia H.M."/>
            <person name="Jia H.J."/>
            <person name="Cai Q.L."/>
            <person name="Wang Y."/>
            <person name="Zhao H.B."/>
            <person name="Yang W.F."/>
            <person name="Wang G.Y."/>
            <person name="Li Y.H."/>
            <person name="Zhan D.L."/>
            <person name="Shen Y.T."/>
            <person name="Niu Q.F."/>
            <person name="Chang L."/>
            <person name="Qiu J."/>
            <person name="Zhao L."/>
            <person name="Xie H.B."/>
            <person name="Fu W.Y."/>
            <person name="Jin J."/>
            <person name="Li X.W."/>
            <person name="Jiao Y."/>
            <person name="Zhou C.C."/>
            <person name="Tu T."/>
            <person name="Chai C.Y."/>
            <person name="Gao J.L."/>
            <person name="Fan L.J."/>
            <person name="van de Weg E."/>
            <person name="Wang J.Y."/>
            <person name="Gao Z.S."/>
        </authorList>
    </citation>
    <scope>NUCLEOTIDE SEQUENCE [LARGE SCALE GENOMIC DNA]</scope>
    <source>
        <tissue evidence="2">Leaves</tissue>
    </source>
</reference>
<feature type="compositionally biased region" description="Acidic residues" evidence="1">
    <location>
        <begin position="49"/>
        <end position="61"/>
    </location>
</feature>
<dbReference type="EMBL" id="RXIC02000023">
    <property type="protein sequence ID" value="KAB1212897.1"/>
    <property type="molecule type" value="Genomic_DNA"/>
</dbReference>
<sequence length="183" mass="20245">MTEDENDDIGVDENDDGRDDGGADKNDDGGVDENDDGGDDGRADLPDIGGEDDEDVGEDGQEPLIFSEFEDSEPKGPDLYNNVENQKQAAKDRENVMSWFGWQLQCIGRQRKIDLPGVTIARIFPAWMRRERRNGEGTSSETTSQPAGEGNAATQTQHIQLSFVKFVKLSFVKFVKLPFSVTL</sequence>
<dbReference type="Proteomes" id="UP000516437">
    <property type="component" value="Chromosome 5"/>
</dbReference>
<feature type="compositionally biased region" description="Acidic residues" evidence="1">
    <location>
        <begin position="1"/>
        <end position="18"/>
    </location>
</feature>
<comment type="caution">
    <text evidence="2">The sequence shown here is derived from an EMBL/GenBank/DDBJ whole genome shotgun (WGS) entry which is preliminary data.</text>
</comment>
<feature type="compositionally biased region" description="Acidic residues" evidence="1">
    <location>
        <begin position="29"/>
        <end position="38"/>
    </location>
</feature>
<evidence type="ECO:0000313" key="3">
    <source>
        <dbReference type="Proteomes" id="UP000516437"/>
    </source>
</evidence>
<proteinExistence type="predicted"/>
<organism evidence="2 3">
    <name type="scientific">Morella rubra</name>
    <name type="common">Chinese bayberry</name>
    <dbReference type="NCBI Taxonomy" id="262757"/>
    <lineage>
        <taxon>Eukaryota</taxon>
        <taxon>Viridiplantae</taxon>
        <taxon>Streptophyta</taxon>
        <taxon>Embryophyta</taxon>
        <taxon>Tracheophyta</taxon>
        <taxon>Spermatophyta</taxon>
        <taxon>Magnoliopsida</taxon>
        <taxon>eudicotyledons</taxon>
        <taxon>Gunneridae</taxon>
        <taxon>Pentapetalae</taxon>
        <taxon>rosids</taxon>
        <taxon>fabids</taxon>
        <taxon>Fagales</taxon>
        <taxon>Myricaceae</taxon>
        <taxon>Morella</taxon>
    </lineage>
</organism>
<gene>
    <name evidence="2" type="ORF">CJ030_MR5G010197</name>
</gene>
<name>A0A6A1VLU6_9ROSI</name>
<protein>
    <submittedName>
        <fullName evidence="2">Uncharacterized protein</fullName>
    </submittedName>
</protein>
<feature type="compositionally biased region" description="Polar residues" evidence="1">
    <location>
        <begin position="136"/>
        <end position="153"/>
    </location>
</feature>
<accession>A0A6A1VLU6</accession>
<keyword evidence="3" id="KW-1185">Reference proteome</keyword>
<dbReference type="AlphaFoldDB" id="A0A6A1VLU6"/>
<evidence type="ECO:0000256" key="1">
    <source>
        <dbReference type="SAM" id="MobiDB-lite"/>
    </source>
</evidence>
<feature type="region of interest" description="Disordered" evidence="1">
    <location>
        <begin position="131"/>
        <end position="153"/>
    </location>
</feature>
<feature type="region of interest" description="Disordered" evidence="1">
    <location>
        <begin position="1"/>
        <end position="82"/>
    </location>
</feature>